<sequence length="177" mass="20109">MKSFGGLFMKVPQDVTKDETQDLLPENIVPRIADMRIGCTNQIARMLLPVRIPLELNDTKTSNNASLNSPIIDKTLENYKIIVAVAPKHIRIGKGDAKDLLVYIIFHDDEAADSSTIKMPSIYFVSKADVSRDLQRKEKADPIFVIDSNRTVTGLKSNEVSKFIKFRNKLRNHFKYM</sequence>
<evidence type="ECO:0000313" key="1">
    <source>
        <dbReference type="EMBL" id="CAG9558313.1"/>
    </source>
</evidence>
<reference evidence="1" key="1">
    <citation type="submission" date="2021-09" db="EMBL/GenBank/DDBJ databases">
        <authorList>
            <person name="Martin H S."/>
        </authorList>
    </citation>
    <scope>NUCLEOTIDE SEQUENCE</scope>
</reference>
<dbReference type="OrthoDB" id="7390660at2759"/>
<dbReference type="EMBL" id="CAKASE010000043">
    <property type="protein sequence ID" value="CAG9558313.1"/>
    <property type="molecule type" value="Genomic_DNA"/>
</dbReference>
<comment type="caution">
    <text evidence="1">The sequence shown here is derived from an EMBL/GenBank/DDBJ whole genome shotgun (WGS) entry which is preliminary data.</text>
</comment>
<protein>
    <submittedName>
        <fullName evidence="1">(African queen) hypothetical protein</fullName>
    </submittedName>
</protein>
<proteinExistence type="predicted"/>
<organism evidence="1 2">
    <name type="scientific">Danaus chrysippus</name>
    <name type="common">African queen</name>
    <dbReference type="NCBI Taxonomy" id="151541"/>
    <lineage>
        <taxon>Eukaryota</taxon>
        <taxon>Metazoa</taxon>
        <taxon>Ecdysozoa</taxon>
        <taxon>Arthropoda</taxon>
        <taxon>Hexapoda</taxon>
        <taxon>Insecta</taxon>
        <taxon>Pterygota</taxon>
        <taxon>Neoptera</taxon>
        <taxon>Endopterygota</taxon>
        <taxon>Lepidoptera</taxon>
        <taxon>Glossata</taxon>
        <taxon>Ditrysia</taxon>
        <taxon>Papilionoidea</taxon>
        <taxon>Nymphalidae</taxon>
        <taxon>Danainae</taxon>
        <taxon>Danaini</taxon>
        <taxon>Danaina</taxon>
        <taxon>Danaus</taxon>
        <taxon>Anosia</taxon>
    </lineage>
</organism>
<evidence type="ECO:0000313" key="2">
    <source>
        <dbReference type="Proteomes" id="UP000789524"/>
    </source>
</evidence>
<gene>
    <name evidence="1" type="ORF">DCHRY22_LOCUS469</name>
</gene>
<dbReference type="Proteomes" id="UP000789524">
    <property type="component" value="Unassembled WGS sequence"/>
</dbReference>
<name>A0A8J2MI47_9NEOP</name>
<accession>A0A8J2MI47</accession>
<dbReference type="AlphaFoldDB" id="A0A8J2MI47"/>
<keyword evidence="2" id="KW-1185">Reference proteome</keyword>